<dbReference type="SUPFAM" id="SSF55729">
    <property type="entry name" value="Acyl-CoA N-acyltransferases (Nat)"/>
    <property type="match status" value="1"/>
</dbReference>
<dbReference type="InterPro" id="IPR000182">
    <property type="entry name" value="GNAT_dom"/>
</dbReference>
<proteinExistence type="predicted"/>
<evidence type="ECO:0000259" key="2">
    <source>
        <dbReference type="PROSITE" id="PS51186"/>
    </source>
</evidence>
<evidence type="ECO:0000313" key="4">
    <source>
        <dbReference type="Proteomes" id="UP001144205"/>
    </source>
</evidence>
<organism evidence="3 4">
    <name type="scientific">Sinisalibacter aestuarii</name>
    <dbReference type="NCBI Taxonomy" id="2949426"/>
    <lineage>
        <taxon>Bacteria</taxon>
        <taxon>Pseudomonadati</taxon>
        <taxon>Pseudomonadota</taxon>
        <taxon>Alphaproteobacteria</taxon>
        <taxon>Rhodobacterales</taxon>
        <taxon>Roseobacteraceae</taxon>
        <taxon>Sinisalibacter</taxon>
    </lineage>
</organism>
<dbReference type="InterPro" id="IPR016181">
    <property type="entry name" value="Acyl_CoA_acyltransferase"/>
</dbReference>
<dbReference type="EMBL" id="BROH01000002">
    <property type="protein sequence ID" value="GKY87298.1"/>
    <property type="molecule type" value="Genomic_DNA"/>
</dbReference>
<feature type="domain" description="N-acetyltransferase" evidence="2">
    <location>
        <begin position="14"/>
        <end position="158"/>
    </location>
</feature>
<dbReference type="RefSeq" id="WP_281841289.1">
    <property type="nucleotide sequence ID" value="NZ_BROH01000002.1"/>
</dbReference>
<keyword evidence="4" id="KW-1185">Reference proteome</keyword>
<comment type="caution">
    <text evidence="3">The sequence shown here is derived from an EMBL/GenBank/DDBJ whole genome shotgun (WGS) entry which is preliminary data.</text>
</comment>
<reference evidence="3" key="1">
    <citation type="journal article" date="2023" name="Int. J. Syst. Evol. Microbiol.">
        <title>Sinisalibacter aestuarii sp. nov., isolated from estuarine sediment of the Arakawa River.</title>
        <authorList>
            <person name="Arafat S.T."/>
            <person name="Hirano S."/>
            <person name="Sato A."/>
            <person name="Takeuchi K."/>
            <person name="Yasuda T."/>
            <person name="Terahara T."/>
            <person name="Hamada M."/>
            <person name="Kobayashi T."/>
        </authorList>
    </citation>
    <scope>NUCLEOTIDE SEQUENCE</scope>
    <source>
        <strain evidence="3">B-399</strain>
    </source>
</reference>
<dbReference type="PANTHER" id="PTHR13947">
    <property type="entry name" value="GNAT FAMILY N-ACETYLTRANSFERASE"/>
    <property type="match status" value="1"/>
</dbReference>
<sequence>MKVLRDRLRPAGRLSVGPARPDEAPAIGDILSDWIDETDWMPRIHRRDEEQGFAAELVRRGWVSVARRGGAVQGFLARDGHEVVALYVARGARGQGVGRRLIERAQRRAARLELWTFQFNHAARSFYEGHGFIEVARTGGARNDEKLPDIKYLWEKRR</sequence>
<dbReference type="InterPro" id="IPR050769">
    <property type="entry name" value="NAT_camello-type"/>
</dbReference>
<keyword evidence="1" id="KW-0808">Transferase</keyword>
<dbReference type="PANTHER" id="PTHR13947:SF37">
    <property type="entry name" value="LD18367P"/>
    <property type="match status" value="1"/>
</dbReference>
<evidence type="ECO:0000313" key="3">
    <source>
        <dbReference type="EMBL" id="GKY87298.1"/>
    </source>
</evidence>
<name>A0ABQ5LRE5_9RHOB</name>
<dbReference type="Gene3D" id="3.40.630.30">
    <property type="match status" value="1"/>
</dbReference>
<protein>
    <submittedName>
        <fullName evidence="3">N-acetyltransferase GCN5</fullName>
    </submittedName>
</protein>
<dbReference type="Proteomes" id="UP001144205">
    <property type="component" value="Unassembled WGS sequence"/>
</dbReference>
<gene>
    <name evidence="3" type="ORF">STA1M1_11670</name>
</gene>
<dbReference type="Pfam" id="PF13508">
    <property type="entry name" value="Acetyltransf_7"/>
    <property type="match status" value="1"/>
</dbReference>
<evidence type="ECO:0000256" key="1">
    <source>
        <dbReference type="ARBA" id="ARBA00022679"/>
    </source>
</evidence>
<dbReference type="CDD" id="cd04301">
    <property type="entry name" value="NAT_SF"/>
    <property type="match status" value="1"/>
</dbReference>
<accession>A0ABQ5LRE5</accession>
<dbReference type="PROSITE" id="PS51186">
    <property type="entry name" value="GNAT"/>
    <property type="match status" value="1"/>
</dbReference>